<keyword evidence="10" id="KW-1185">Reference proteome</keyword>
<gene>
    <name evidence="9" type="ORF">ACFQKD_13085</name>
</gene>
<evidence type="ECO:0000256" key="2">
    <source>
        <dbReference type="ARBA" id="ARBA00022448"/>
    </source>
</evidence>
<evidence type="ECO:0000256" key="1">
    <source>
        <dbReference type="ARBA" id="ARBA00004651"/>
    </source>
</evidence>
<comment type="subcellular location">
    <subcellularLocation>
        <location evidence="1 7">Cell membrane</location>
        <topology evidence="1 7">Multi-pass membrane protein</topology>
    </subcellularLocation>
</comment>
<accession>A0ABD5X376</accession>
<dbReference type="GeneID" id="79270838"/>
<evidence type="ECO:0000256" key="4">
    <source>
        <dbReference type="ARBA" id="ARBA00022692"/>
    </source>
</evidence>
<dbReference type="EMBL" id="JBHTAG010000003">
    <property type="protein sequence ID" value="MFC7098239.1"/>
    <property type="molecule type" value="Genomic_DNA"/>
</dbReference>
<keyword evidence="6 7" id="KW-0472">Membrane</keyword>
<dbReference type="Pfam" id="PF00528">
    <property type="entry name" value="BPD_transp_1"/>
    <property type="match status" value="1"/>
</dbReference>
<name>A0ABD5X376_9EURY</name>
<feature type="transmembrane region" description="Helical" evidence="7">
    <location>
        <begin position="264"/>
        <end position="285"/>
    </location>
</feature>
<reference evidence="9 10" key="1">
    <citation type="journal article" date="2019" name="Int. J. Syst. Evol. Microbiol.">
        <title>The Global Catalogue of Microorganisms (GCM) 10K type strain sequencing project: providing services to taxonomists for standard genome sequencing and annotation.</title>
        <authorList>
            <consortium name="The Broad Institute Genomics Platform"/>
            <consortium name="The Broad Institute Genome Sequencing Center for Infectious Disease"/>
            <person name="Wu L."/>
            <person name="Ma J."/>
        </authorList>
    </citation>
    <scope>NUCLEOTIDE SEQUENCE [LARGE SCALE GENOMIC DNA]</scope>
    <source>
        <strain evidence="9 10">DT55</strain>
    </source>
</reference>
<dbReference type="RefSeq" id="WP_276237259.1">
    <property type="nucleotide sequence ID" value="NZ_CP119989.1"/>
</dbReference>
<dbReference type="InterPro" id="IPR050901">
    <property type="entry name" value="BP-dep_ABC_trans_perm"/>
</dbReference>
<feature type="domain" description="ABC transmembrane type-1" evidence="8">
    <location>
        <begin position="82"/>
        <end position="285"/>
    </location>
</feature>
<dbReference type="AlphaFoldDB" id="A0ABD5X376"/>
<dbReference type="InterPro" id="IPR035906">
    <property type="entry name" value="MetI-like_sf"/>
</dbReference>
<dbReference type="CDD" id="cd06261">
    <property type="entry name" value="TM_PBP2"/>
    <property type="match status" value="1"/>
</dbReference>
<dbReference type="PROSITE" id="PS50928">
    <property type="entry name" value="ABC_TM1"/>
    <property type="match status" value="1"/>
</dbReference>
<dbReference type="Proteomes" id="UP001596388">
    <property type="component" value="Unassembled WGS sequence"/>
</dbReference>
<keyword evidence="2 7" id="KW-0813">Transport</keyword>
<evidence type="ECO:0000259" key="8">
    <source>
        <dbReference type="PROSITE" id="PS50928"/>
    </source>
</evidence>
<dbReference type="PANTHER" id="PTHR32243:SF18">
    <property type="entry name" value="INNER MEMBRANE ABC TRANSPORTER PERMEASE PROTEIN YCJP"/>
    <property type="match status" value="1"/>
</dbReference>
<feature type="transmembrane region" description="Helical" evidence="7">
    <location>
        <begin position="167"/>
        <end position="186"/>
    </location>
</feature>
<evidence type="ECO:0000256" key="7">
    <source>
        <dbReference type="RuleBase" id="RU363032"/>
    </source>
</evidence>
<keyword evidence="4 7" id="KW-0812">Transmembrane</keyword>
<dbReference type="InterPro" id="IPR000515">
    <property type="entry name" value="MetI-like"/>
</dbReference>
<feature type="transmembrane region" description="Helical" evidence="7">
    <location>
        <begin position="81"/>
        <end position="105"/>
    </location>
</feature>
<feature type="transmembrane region" description="Helical" evidence="7">
    <location>
        <begin position="207"/>
        <end position="232"/>
    </location>
</feature>
<keyword evidence="3" id="KW-1003">Cell membrane</keyword>
<dbReference type="GO" id="GO:0005886">
    <property type="term" value="C:plasma membrane"/>
    <property type="evidence" value="ECO:0007669"/>
    <property type="project" value="UniProtKB-SubCell"/>
</dbReference>
<evidence type="ECO:0000313" key="10">
    <source>
        <dbReference type="Proteomes" id="UP001596388"/>
    </source>
</evidence>
<dbReference type="Gene3D" id="1.10.3720.10">
    <property type="entry name" value="MetI-like"/>
    <property type="match status" value="1"/>
</dbReference>
<proteinExistence type="inferred from homology"/>
<evidence type="ECO:0000256" key="3">
    <source>
        <dbReference type="ARBA" id="ARBA00022475"/>
    </source>
</evidence>
<comment type="similarity">
    <text evidence="7">Belongs to the binding-protein-dependent transport system permease family.</text>
</comment>
<dbReference type="PANTHER" id="PTHR32243">
    <property type="entry name" value="MALTOSE TRANSPORT SYSTEM PERMEASE-RELATED"/>
    <property type="match status" value="1"/>
</dbReference>
<evidence type="ECO:0000256" key="5">
    <source>
        <dbReference type="ARBA" id="ARBA00022989"/>
    </source>
</evidence>
<dbReference type="SUPFAM" id="SSF161098">
    <property type="entry name" value="MetI-like"/>
    <property type="match status" value="1"/>
</dbReference>
<comment type="caution">
    <text evidence="9">The sequence shown here is derived from an EMBL/GenBank/DDBJ whole genome shotgun (WGS) entry which is preliminary data.</text>
</comment>
<feature type="transmembrane region" description="Helical" evidence="7">
    <location>
        <begin position="117"/>
        <end position="138"/>
    </location>
</feature>
<feature type="transmembrane region" description="Helical" evidence="7">
    <location>
        <begin position="21"/>
        <end position="46"/>
    </location>
</feature>
<organism evidence="9 10">
    <name type="scientific">Halobaculum marinum</name>
    <dbReference type="NCBI Taxonomy" id="3031996"/>
    <lineage>
        <taxon>Archaea</taxon>
        <taxon>Methanobacteriati</taxon>
        <taxon>Methanobacteriota</taxon>
        <taxon>Stenosarchaea group</taxon>
        <taxon>Halobacteria</taxon>
        <taxon>Halobacteriales</taxon>
        <taxon>Haloferacaceae</taxon>
        <taxon>Halobaculum</taxon>
    </lineage>
</organism>
<sequence>MSTDDGRIARAVDNALRYPGAAYRLLFAVVVGFFLVFAGFPIYWLLVVAVTPTGAAPGLVPESVTATNVLVVVVGSEFLRYVFNSLVIAACTTVAVVVVASLAGYAFGRLEFPGKRALLIVTLCVAYFPPVAFVIPLFRLLSGALEVSVFGVTATSPDLFNTPAGPGIPLTGLTMPLAIFILTTFFERIPDTLEDAARVEGTTRLGALVRVIVPLSRPGIATAAVLTFLQVYTEFFFSLLMTNGDPQDWAPIVPVIRGLRNANASFAAAAAVIALVPVVLLLALADDHVVAGLTAGYR</sequence>
<protein>
    <submittedName>
        <fullName evidence="9">Carbohydrate ABC transporter permease</fullName>
    </submittedName>
</protein>
<keyword evidence="5 7" id="KW-1133">Transmembrane helix</keyword>
<evidence type="ECO:0000313" key="9">
    <source>
        <dbReference type="EMBL" id="MFC7098239.1"/>
    </source>
</evidence>
<evidence type="ECO:0000256" key="6">
    <source>
        <dbReference type="ARBA" id="ARBA00023136"/>
    </source>
</evidence>